<dbReference type="GO" id="GO:0047480">
    <property type="term" value="F:UDP-N-acetylmuramoyl-tripeptide-D-alanyl-D-alanine ligase activity"/>
    <property type="evidence" value="ECO:0007669"/>
    <property type="project" value="UniProtKB-EC"/>
</dbReference>
<comment type="function">
    <text evidence="10 11">Involved in cell wall formation. Catalyzes the final step in the synthesis of UDP-N-acetylmuramoyl-pentapeptide, the precursor of murein.</text>
</comment>
<evidence type="ECO:0000256" key="9">
    <source>
        <dbReference type="ARBA" id="ARBA00023316"/>
    </source>
</evidence>
<feature type="domain" description="Mur ligase central" evidence="13">
    <location>
        <begin position="110"/>
        <end position="295"/>
    </location>
</feature>
<evidence type="ECO:0000256" key="7">
    <source>
        <dbReference type="ARBA" id="ARBA00022984"/>
    </source>
</evidence>
<keyword evidence="15" id="KW-1185">Reference proteome</keyword>
<protein>
    <recommendedName>
        <fullName evidence="10 11">UDP-N-acetylmuramoyl-tripeptide--D-alanyl-D-alanine ligase</fullName>
        <ecNumber evidence="10 11">6.3.2.10</ecNumber>
    </recommendedName>
    <alternativeName>
        <fullName evidence="10">D-alanyl-D-alanine-adding enzyme</fullName>
    </alternativeName>
</protein>
<keyword evidence="6 10" id="KW-0133">Cell shape</keyword>
<dbReference type="EC" id="6.3.2.10" evidence="10 11"/>
<name>A0ABW5D7J3_9BACT</name>
<feature type="domain" description="Mur ligase C-terminal" evidence="12">
    <location>
        <begin position="318"/>
        <end position="437"/>
    </location>
</feature>
<dbReference type="PANTHER" id="PTHR43024">
    <property type="entry name" value="UDP-N-ACETYLMURAMOYL-TRIPEPTIDE--D-ALANYL-D-ALANINE LIGASE"/>
    <property type="match status" value="1"/>
</dbReference>
<evidence type="ECO:0000256" key="10">
    <source>
        <dbReference type="HAMAP-Rule" id="MF_02019"/>
    </source>
</evidence>
<reference evidence="15" key="1">
    <citation type="journal article" date="2019" name="Int. J. Syst. Evol. Microbiol.">
        <title>The Global Catalogue of Microorganisms (GCM) 10K type strain sequencing project: providing services to taxonomists for standard genome sequencing and annotation.</title>
        <authorList>
            <consortium name="The Broad Institute Genomics Platform"/>
            <consortium name="The Broad Institute Genome Sequencing Center for Infectious Disease"/>
            <person name="Wu L."/>
            <person name="Ma J."/>
        </authorList>
    </citation>
    <scope>NUCLEOTIDE SEQUENCE [LARGE SCALE GENOMIC DNA]</scope>
    <source>
        <strain evidence="15">CGMCC 4.7106</strain>
    </source>
</reference>
<dbReference type="InterPro" id="IPR013221">
    <property type="entry name" value="Mur_ligase_cen"/>
</dbReference>
<comment type="similarity">
    <text evidence="10">Belongs to the MurCDEF family. MurF subfamily.</text>
</comment>
<dbReference type="EMBL" id="JBHUIT010000016">
    <property type="protein sequence ID" value="MFD2256842.1"/>
    <property type="molecule type" value="Genomic_DNA"/>
</dbReference>
<evidence type="ECO:0000256" key="4">
    <source>
        <dbReference type="ARBA" id="ARBA00022741"/>
    </source>
</evidence>
<comment type="pathway">
    <text evidence="10 11">Cell wall biogenesis; peptidoglycan biosynthesis.</text>
</comment>
<dbReference type="InterPro" id="IPR004101">
    <property type="entry name" value="Mur_ligase_C"/>
</dbReference>
<dbReference type="Pfam" id="PF08245">
    <property type="entry name" value="Mur_ligase_M"/>
    <property type="match status" value="1"/>
</dbReference>
<evidence type="ECO:0000256" key="2">
    <source>
        <dbReference type="ARBA" id="ARBA00022598"/>
    </source>
</evidence>
<evidence type="ECO:0000256" key="3">
    <source>
        <dbReference type="ARBA" id="ARBA00022618"/>
    </source>
</evidence>
<proteinExistence type="inferred from homology"/>
<sequence>MKATAQQICELLDAKLVVGSGDVWAESVFTDTRKPVTGALFVALRGENFDADAFAENALQAGASIAIVKKWVGGPVAEGKAVLQVEDTLFALQRLAHWWRSQLDIPVVCITGSNGKTSTKDFTAAVLSQAFKVNATKGNLNNHIGLPLTVLTTTEEHTAAIYEIGMNHSGELSPLCEIARPQYGIITNVGTAHIEFLGSREAIAEEKGTLARYLPDNGLLFTPAACEFNEYFRARTHARLVPVGNGRGVVRAENLRPQAGGTAFTLVIEGEESVEVFIPVLGKHMITNALLAAALGWKLGLSPREIATGLKSVSLTSGRMRQINWDGITLLDDTYNANPESMEAAIETLAEMEVTPGGQRIVVLGKMGELGIHADEAHLRIGRLAASRGLRLVAVGPGAEGIATGAKGLHFPDIHNAADWLLENTHSGDVVLFKGSRTAAIEKVLQTAFPTAC</sequence>
<evidence type="ECO:0000313" key="15">
    <source>
        <dbReference type="Proteomes" id="UP001597375"/>
    </source>
</evidence>
<evidence type="ECO:0000256" key="5">
    <source>
        <dbReference type="ARBA" id="ARBA00022840"/>
    </source>
</evidence>
<comment type="catalytic activity">
    <reaction evidence="10 11">
        <text>D-alanyl-D-alanine + UDP-N-acetyl-alpha-D-muramoyl-L-alanyl-gamma-D-glutamyl-meso-2,6-diaminopimelate + ATP = UDP-N-acetyl-alpha-D-muramoyl-L-alanyl-gamma-D-glutamyl-meso-2,6-diaminopimeloyl-D-alanyl-D-alanine + ADP + phosphate + H(+)</text>
        <dbReference type="Rhea" id="RHEA:28374"/>
        <dbReference type="ChEBI" id="CHEBI:15378"/>
        <dbReference type="ChEBI" id="CHEBI:30616"/>
        <dbReference type="ChEBI" id="CHEBI:43474"/>
        <dbReference type="ChEBI" id="CHEBI:57822"/>
        <dbReference type="ChEBI" id="CHEBI:61386"/>
        <dbReference type="ChEBI" id="CHEBI:83905"/>
        <dbReference type="ChEBI" id="CHEBI:456216"/>
        <dbReference type="EC" id="6.3.2.10"/>
    </reaction>
</comment>
<comment type="subcellular location">
    <subcellularLocation>
        <location evidence="10 11">Cytoplasm</location>
    </subcellularLocation>
</comment>
<dbReference type="InterPro" id="IPR051046">
    <property type="entry name" value="MurCDEF_CellWall_CoF430Synth"/>
</dbReference>
<keyword evidence="5 10" id="KW-0067">ATP-binding</keyword>
<dbReference type="RefSeq" id="WP_386820128.1">
    <property type="nucleotide sequence ID" value="NZ_JBHUIT010000016.1"/>
</dbReference>
<keyword evidence="2 10" id="KW-0436">Ligase</keyword>
<dbReference type="InterPro" id="IPR036615">
    <property type="entry name" value="Mur_ligase_C_dom_sf"/>
</dbReference>
<evidence type="ECO:0000256" key="8">
    <source>
        <dbReference type="ARBA" id="ARBA00023306"/>
    </source>
</evidence>
<keyword evidence="7 10" id="KW-0573">Peptidoglycan synthesis</keyword>
<evidence type="ECO:0000313" key="14">
    <source>
        <dbReference type="EMBL" id="MFD2256842.1"/>
    </source>
</evidence>
<dbReference type="Gene3D" id="3.90.190.20">
    <property type="entry name" value="Mur ligase, C-terminal domain"/>
    <property type="match status" value="1"/>
</dbReference>
<dbReference type="SUPFAM" id="SSF53623">
    <property type="entry name" value="MurD-like peptide ligases, catalytic domain"/>
    <property type="match status" value="1"/>
</dbReference>
<keyword evidence="3 10" id="KW-0132">Cell division</keyword>
<accession>A0ABW5D7J3</accession>
<evidence type="ECO:0000256" key="11">
    <source>
        <dbReference type="RuleBase" id="RU004136"/>
    </source>
</evidence>
<feature type="binding site" evidence="10">
    <location>
        <begin position="112"/>
        <end position="118"/>
    </location>
    <ligand>
        <name>ATP</name>
        <dbReference type="ChEBI" id="CHEBI:30616"/>
    </ligand>
</feature>
<keyword evidence="1 10" id="KW-0963">Cytoplasm</keyword>
<keyword evidence="8 10" id="KW-0131">Cell cycle</keyword>
<dbReference type="SUPFAM" id="SSF53244">
    <property type="entry name" value="MurD-like peptide ligases, peptide-binding domain"/>
    <property type="match status" value="1"/>
</dbReference>
<organism evidence="14 15">
    <name type="scientific">Luteolibacter algae</name>
    <dbReference type="NCBI Taxonomy" id="454151"/>
    <lineage>
        <taxon>Bacteria</taxon>
        <taxon>Pseudomonadati</taxon>
        <taxon>Verrucomicrobiota</taxon>
        <taxon>Verrucomicrobiia</taxon>
        <taxon>Verrucomicrobiales</taxon>
        <taxon>Verrucomicrobiaceae</taxon>
        <taxon>Luteolibacter</taxon>
    </lineage>
</organism>
<dbReference type="InterPro" id="IPR005863">
    <property type="entry name" value="UDP-N-AcMur_synth"/>
</dbReference>
<comment type="caution">
    <text evidence="14">The sequence shown here is derived from an EMBL/GenBank/DDBJ whole genome shotgun (WGS) entry which is preliminary data.</text>
</comment>
<evidence type="ECO:0000256" key="1">
    <source>
        <dbReference type="ARBA" id="ARBA00022490"/>
    </source>
</evidence>
<dbReference type="Gene3D" id="3.40.1390.10">
    <property type="entry name" value="MurE/MurF, N-terminal domain"/>
    <property type="match status" value="1"/>
</dbReference>
<keyword evidence="4 10" id="KW-0547">Nucleotide-binding</keyword>
<dbReference type="NCBIfam" id="TIGR01143">
    <property type="entry name" value="murF"/>
    <property type="match status" value="1"/>
</dbReference>
<dbReference type="PANTHER" id="PTHR43024:SF1">
    <property type="entry name" value="UDP-N-ACETYLMURAMOYL-TRIPEPTIDE--D-ALANYL-D-ALANINE LIGASE"/>
    <property type="match status" value="1"/>
</dbReference>
<gene>
    <name evidence="10 14" type="primary">murF</name>
    <name evidence="14" type="ORF">ACFSSA_09155</name>
</gene>
<evidence type="ECO:0000256" key="6">
    <source>
        <dbReference type="ARBA" id="ARBA00022960"/>
    </source>
</evidence>
<keyword evidence="9 10" id="KW-0961">Cell wall biogenesis/degradation</keyword>
<dbReference type="SUPFAM" id="SSF63418">
    <property type="entry name" value="MurE/MurF N-terminal domain"/>
    <property type="match status" value="1"/>
</dbReference>
<dbReference type="HAMAP" id="MF_02019">
    <property type="entry name" value="MurF"/>
    <property type="match status" value="1"/>
</dbReference>
<dbReference type="Pfam" id="PF02875">
    <property type="entry name" value="Mur_ligase_C"/>
    <property type="match status" value="1"/>
</dbReference>
<evidence type="ECO:0000259" key="12">
    <source>
        <dbReference type="Pfam" id="PF02875"/>
    </source>
</evidence>
<dbReference type="Gene3D" id="3.40.1190.10">
    <property type="entry name" value="Mur-like, catalytic domain"/>
    <property type="match status" value="1"/>
</dbReference>
<dbReference type="Proteomes" id="UP001597375">
    <property type="component" value="Unassembled WGS sequence"/>
</dbReference>
<dbReference type="InterPro" id="IPR035911">
    <property type="entry name" value="MurE/MurF_N"/>
</dbReference>
<dbReference type="InterPro" id="IPR036565">
    <property type="entry name" value="Mur-like_cat_sf"/>
</dbReference>
<evidence type="ECO:0000259" key="13">
    <source>
        <dbReference type="Pfam" id="PF08245"/>
    </source>
</evidence>